<dbReference type="SUPFAM" id="SSF52540">
    <property type="entry name" value="P-loop containing nucleoside triphosphate hydrolases"/>
    <property type="match status" value="1"/>
</dbReference>
<dbReference type="GO" id="GO:0003924">
    <property type="term" value="F:GTPase activity"/>
    <property type="evidence" value="ECO:0007669"/>
    <property type="project" value="InterPro"/>
</dbReference>
<dbReference type="SMART" id="SM00174">
    <property type="entry name" value="RHO"/>
    <property type="match status" value="1"/>
</dbReference>
<evidence type="ECO:0000256" key="10">
    <source>
        <dbReference type="ARBA" id="ARBA00067969"/>
    </source>
</evidence>
<keyword evidence="9" id="KW-0636">Prenylation</keyword>
<dbReference type="InterPro" id="IPR001806">
    <property type="entry name" value="Small_GTPase"/>
</dbReference>
<evidence type="ECO:0000313" key="13">
    <source>
        <dbReference type="Proteomes" id="UP000509704"/>
    </source>
</evidence>
<evidence type="ECO:0000256" key="8">
    <source>
        <dbReference type="ARBA" id="ARBA00023288"/>
    </source>
</evidence>
<dbReference type="KEGG" id="zmk:HG535_0C00860"/>
<dbReference type="NCBIfam" id="TIGR00231">
    <property type="entry name" value="small_GTP"/>
    <property type="match status" value="1"/>
</dbReference>
<feature type="region of interest" description="Disordered" evidence="11">
    <location>
        <begin position="292"/>
        <end position="312"/>
    </location>
</feature>
<reference evidence="12 13" key="1">
    <citation type="submission" date="2020-07" db="EMBL/GenBank/DDBJ databases">
        <title>The yeast mating-type switching endonuclease HO is a domesticated member of an unorthodox homing genetic element family.</title>
        <authorList>
            <person name="Coughlan A.Y."/>
            <person name="Lombardi L."/>
            <person name="Braun-Galleani S."/>
            <person name="Martos A.R."/>
            <person name="Galeote V."/>
            <person name="Bigey F."/>
            <person name="Dequin S."/>
            <person name="Byrne K.P."/>
            <person name="Wolfe K.H."/>
        </authorList>
    </citation>
    <scope>NUCLEOTIDE SEQUENCE [LARGE SCALE GENOMIC DNA]</scope>
    <source>
        <strain evidence="12 13">NRRL Y-6702</strain>
    </source>
</reference>
<evidence type="ECO:0000256" key="3">
    <source>
        <dbReference type="ARBA" id="ARBA00022475"/>
    </source>
</evidence>
<dbReference type="SMART" id="SM00173">
    <property type="entry name" value="RAS"/>
    <property type="match status" value="1"/>
</dbReference>
<organism evidence="12 13">
    <name type="scientific">Zygotorulaspora mrakii</name>
    <name type="common">Zygosaccharomyces mrakii</name>
    <dbReference type="NCBI Taxonomy" id="42260"/>
    <lineage>
        <taxon>Eukaryota</taxon>
        <taxon>Fungi</taxon>
        <taxon>Dikarya</taxon>
        <taxon>Ascomycota</taxon>
        <taxon>Saccharomycotina</taxon>
        <taxon>Saccharomycetes</taxon>
        <taxon>Saccharomycetales</taxon>
        <taxon>Saccharomycetaceae</taxon>
        <taxon>Zygotorulaspora</taxon>
    </lineage>
</organism>
<dbReference type="PROSITE" id="PS51421">
    <property type="entry name" value="RAS"/>
    <property type="match status" value="1"/>
</dbReference>
<dbReference type="GO" id="GO:0007264">
    <property type="term" value="P:small GTPase-mediated signal transduction"/>
    <property type="evidence" value="ECO:0007669"/>
    <property type="project" value="InterPro"/>
</dbReference>
<dbReference type="GeneID" id="59235433"/>
<protein>
    <recommendedName>
        <fullName evidence="10">GTP-binding protein RHO4</fullName>
    </recommendedName>
</protein>
<dbReference type="InterPro" id="IPR005225">
    <property type="entry name" value="Small_GTP-bd"/>
</dbReference>
<evidence type="ECO:0000256" key="11">
    <source>
        <dbReference type="SAM" id="MobiDB-lite"/>
    </source>
</evidence>
<keyword evidence="8" id="KW-0449">Lipoprotein</keyword>
<dbReference type="RefSeq" id="XP_037143465.1">
    <property type="nucleotide sequence ID" value="XM_037287570.1"/>
</dbReference>
<keyword evidence="3" id="KW-1003">Cell membrane</keyword>
<keyword evidence="7" id="KW-0472">Membrane</keyword>
<keyword evidence="4" id="KW-0488">Methylation</keyword>
<comment type="similarity">
    <text evidence="2">Belongs to the small GTPase superfamily. Rho family.</text>
</comment>
<dbReference type="GO" id="GO:0005886">
    <property type="term" value="C:plasma membrane"/>
    <property type="evidence" value="ECO:0007669"/>
    <property type="project" value="UniProtKB-SubCell"/>
</dbReference>
<feature type="compositionally biased region" description="Basic and acidic residues" evidence="11">
    <location>
        <begin position="18"/>
        <end position="30"/>
    </location>
</feature>
<dbReference type="FunFam" id="3.40.50.300:FF:000983">
    <property type="entry name" value="Rho family GTPase"/>
    <property type="match status" value="1"/>
</dbReference>
<dbReference type="Pfam" id="PF00071">
    <property type="entry name" value="Ras"/>
    <property type="match status" value="1"/>
</dbReference>
<dbReference type="GO" id="GO:0005525">
    <property type="term" value="F:GTP binding"/>
    <property type="evidence" value="ECO:0007669"/>
    <property type="project" value="UniProtKB-KW"/>
</dbReference>
<keyword evidence="5" id="KW-0547">Nucleotide-binding</keyword>
<dbReference type="Gene3D" id="3.40.50.300">
    <property type="entry name" value="P-loop containing nucleotide triphosphate hydrolases"/>
    <property type="match status" value="1"/>
</dbReference>
<name>A0A7H9AZV6_ZYGMR</name>
<evidence type="ECO:0000256" key="4">
    <source>
        <dbReference type="ARBA" id="ARBA00022481"/>
    </source>
</evidence>
<dbReference type="PROSITE" id="PS51419">
    <property type="entry name" value="RAB"/>
    <property type="match status" value="1"/>
</dbReference>
<evidence type="ECO:0000256" key="2">
    <source>
        <dbReference type="ARBA" id="ARBA00010142"/>
    </source>
</evidence>
<dbReference type="Proteomes" id="UP000509704">
    <property type="component" value="Chromosome 3"/>
</dbReference>
<dbReference type="InterPro" id="IPR027417">
    <property type="entry name" value="P-loop_NTPase"/>
</dbReference>
<comment type="subcellular location">
    <subcellularLocation>
        <location evidence="1">Cell membrane</location>
        <topology evidence="1">Lipid-anchor</topology>
        <orientation evidence="1">Cytoplasmic side</orientation>
    </subcellularLocation>
</comment>
<dbReference type="AlphaFoldDB" id="A0A7H9AZV6"/>
<evidence type="ECO:0000313" key="12">
    <source>
        <dbReference type="EMBL" id="QLG71737.1"/>
    </source>
</evidence>
<dbReference type="EMBL" id="CP058606">
    <property type="protein sequence ID" value="QLG71737.1"/>
    <property type="molecule type" value="Genomic_DNA"/>
</dbReference>
<dbReference type="PRINTS" id="PR00449">
    <property type="entry name" value="RASTRNSFRMNG"/>
</dbReference>
<dbReference type="PANTHER" id="PTHR24072">
    <property type="entry name" value="RHO FAMILY GTPASE"/>
    <property type="match status" value="1"/>
</dbReference>
<feature type="region of interest" description="Disordered" evidence="11">
    <location>
        <begin position="1"/>
        <end position="30"/>
    </location>
</feature>
<feature type="compositionally biased region" description="Basic and acidic residues" evidence="11">
    <location>
        <begin position="292"/>
        <end position="306"/>
    </location>
</feature>
<proteinExistence type="inferred from homology"/>
<dbReference type="PROSITE" id="PS51420">
    <property type="entry name" value="RHO"/>
    <property type="match status" value="1"/>
</dbReference>
<gene>
    <name evidence="12" type="ORF">HG535_0C00860</name>
</gene>
<evidence type="ECO:0000256" key="1">
    <source>
        <dbReference type="ARBA" id="ARBA00004342"/>
    </source>
</evidence>
<evidence type="ECO:0000256" key="5">
    <source>
        <dbReference type="ARBA" id="ARBA00022741"/>
    </source>
</evidence>
<accession>A0A7H9AZV6</accession>
<evidence type="ECO:0000256" key="7">
    <source>
        <dbReference type="ARBA" id="ARBA00023136"/>
    </source>
</evidence>
<dbReference type="OrthoDB" id="4031310at2759"/>
<dbReference type="SMART" id="SM00175">
    <property type="entry name" value="RAB"/>
    <property type="match status" value="1"/>
</dbReference>
<evidence type="ECO:0000256" key="9">
    <source>
        <dbReference type="ARBA" id="ARBA00023289"/>
    </source>
</evidence>
<keyword evidence="6" id="KW-0342">GTP-binding</keyword>
<evidence type="ECO:0000256" key="6">
    <source>
        <dbReference type="ARBA" id="ARBA00023134"/>
    </source>
</evidence>
<sequence length="312" mass="35462">MMKKAPDPVDLLMVNTTRSEHSSDFSSEMTREESFRSMVPYDESETTLEEKYVMQRLPTAFARTLSSIPSFEQTKKTSQRADCHLKIVVVGDGGVGKTCLLKAYVQRQFSADEVPNVFENYTTKIEGPKNKLIELALWDTAGQQEFNRFRPLSYSNVDIVMVCYAVDDRKSLSNVKETWIPEVKHFCPDAPIMLLGLKSDLYPKCKNLKMNANKKASNSEDFVRPEIAEIISKNFGTFVHIQCSSKTCINVDEVFNIALNAGLYDVLYGPKEIPPILKNPFKKNLSNKKSTSDLKLHTKKKDENTKQKCTIF</sequence>
<dbReference type="InterPro" id="IPR003578">
    <property type="entry name" value="Small_GTPase_Rho"/>
</dbReference>
<keyword evidence="13" id="KW-1185">Reference proteome</keyword>